<feature type="transmembrane region" description="Helical" evidence="1">
    <location>
        <begin position="176"/>
        <end position="199"/>
    </location>
</feature>
<name>A0A9Q0RAU9_ANAIG</name>
<organism evidence="2 3">
    <name type="scientific">Anaeramoeba ignava</name>
    <name type="common">Anaerobic marine amoeba</name>
    <dbReference type="NCBI Taxonomy" id="1746090"/>
    <lineage>
        <taxon>Eukaryota</taxon>
        <taxon>Metamonada</taxon>
        <taxon>Anaeramoebidae</taxon>
        <taxon>Anaeramoeba</taxon>
    </lineage>
</organism>
<gene>
    <name evidence="2" type="ORF">M0811_09718</name>
</gene>
<keyword evidence="1" id="KW-1133">Transmembrane helix</keyword>
<dbReference type="Proteomes" id="UP001149090">
    <property type="component" value="Unassembled WGS sequence"/>
</dbReference>
<dbReference type="AlphaFoldDB" id="A0A9Q0RAU9"/>
<accession>A0A9Q0RAU9</accession>
<sequence length="201" mass="23199">MNQNLQQFVNEIQKRTPLDKLSQLATTLQTTSSQKENEAIQFLLSNLQSINYPETELNFNIIGQAYQIAQNQNQNQYSMDNGMLPSYNSPIYEEQNFNSNPNYNFNPDPNPNFNFEQTNFQEPPLKSPVVNSVIVDNNQNTNSLHVVKKNPVTLTNPKDYLDYLDNTHEAQRKQKMIVRIVLGIVAFIFIFTIMMALIFEA</sequence>
<keyword evidence="3" id="KW-1185">Reference proteome</keyword>
<keyword evidence="1" id="KW-0812">Transmembrane</keyword>
<dbReference type="EMBL" id="JAPDFW010000083">
    <property type="protein sequence ID" value="KAJ5072074.1"/>
    <property type="molecule type" value="Genomic_DNA"/>
</dbReference>
<proteinExistence type="predicted"/>
<protein>
    <recommendedName>
        <fullName evidence="4">Transmembrane protein</fullName>
    </recommendedName>
</protein>
<reference evidence="2" key="1">
    <citation type="submission" date="2022-10" db="EMBL/GenBank/DDBJ databases">
        <title>Novel sulphate-reducing endosymbionts in the free-living metamonad Anaeramoeba.</title>
        <authorList>
            <person name="Jerlstrom-Hultqvist J."/>
            <person name="Cepicka I."/>
            <person name="Gallot-Lavallee L."/>
            <person name="Salas-Leiva D."/>
            <person name="Curtis B.A."/>
            <person name="Zahonova K."/>
            <person name="Pipaliya S."/>
            <person name="Dacks J."/>
            <person name="Roger A.J."/>
        </authorList>
    </citation>
    <scope>NUCLEOTIDE SEQUENCE</scope>
    <source>
        <strain evidence="2">BMAN</strain>
    </source>
</reference>
<evidence type="ECO:0000313" key="3">
    <source>
        <dbReference type="Proteomes" id="UP001149090"/>
    </source>
</evidence>
<comment type="caution">
    <text evidence="2">The sequence shown here is derived from an EMBL/GenBank/DDBJ whole genome shotgun (WGS) entry which is preliminary data.</text>
</comment>
<evidence type="ECO:0000313" key="2">
    <source>
        <dbReference type="EMBL" id="KAJ5072074.1"/>
    </source>
</evidence>
<evidence type="ECO:0000256" key="1">
    <source>
        <dbReference type="SAM" id="Phobius"/>
    </source>
</evidence>
<evidence type="ECO:0008006" key="4">
    <source>
        <dbReference type="Google" id="ProtNLM"/>
    </source>
</evidence>
<keyword evidence="1" id="KW-0472">Membrane</keyword>